<comment type="caution">
    <text evidence="1">The sequence shown here is derived from an EMBL/GenBank/DDBJ whole genome shotgun (WGS) entry which is preliminary data.</text>
</comment>
<organism evidence="1 2">
    <name type="scientific">Caerostris extrusa</name>
    <name type="common">Bark spider</name>
    <name type="synonym">Caerostris bankana</name>
    <dbReference type="NCBI Taxonomy" id="172846"/>
    <lineage>
        <taxon>Eukaryota</taxon>
        <taxon>Metazoa</taxon>
        <taxon>Ecdysozoa</taxon>
        <taxon>Arthropoda</taxon>
        <taxon>Chelicerata</taxon>
        <taxon>Arachnida</taxon>
        <taxon>Araneae</taxon>
        <taxon>Araneomorphae</taxon>
        <taxon>Entelegynae</taxon>
        <taxon>Araneoidea</taxon>
        <taxon>Araneidae</taxon>
        <taxon>Caerostris</taxon>
    </lineage>
</organism>
<keyword evidence="2" id="KW-1185">Reference proteome</keyword>
<protein>
    <submittedName>
        <fullName evidence="1">Uncharacterized protein</fullName>
    </submittedName>
</protein>
<sequence length="71" mass="7771">MTLADGHELKTEILTTTFYIGKGRVIPTKLIVLKIAEGNRTLLGANFESTGNRSGSSERTLVFLKNYSPTV</sequence>
<name>A0AAV4R2N0_CAEEX</name>
<dbReference type="AlphaFoldDB" id="A0AAV4R2N0"/>
<dbReference type="EMBL" id="BPLR01007063">
    <property type="protein sequence ID" value="GIY14328.1"/>
    <property type="molecule type" value="Genomic_DNA"/>
</dbReference>
<accession>A0AAV4R2N0</accession>
<evidence type="ECO:0000313" key="1">
    <source>
        <dbReference type="EMBL" id="GIY14328.1"/>
    </source>
</evidence>
<gene>
    <name evidence="1" type="ORF">CEXT_131561</name>
</gene>
<evidence type="ECO:0000313" key="2">
    <source>
        <dbReference type="Proteomes" id="UP001054945"/>
    </source>
</evidence>
<dbReference type="Proteomes" id="UP001054945">
    <property type="component" value="Unassembled WGS sequence"/>
</dbReference>
<reference evidence="1 2" key="1">
    <citation type="submission" date="2021-06" db="EMBL/GenBank/DDBJ databases">
        <title>Caerostris extrusa draft genome.</title>
        <authorList>
            <person name="Kono N."/>
            <person name="Arakawa K."/>
        </authorList>
    </citation>
    <scope>NUCLEOTIDE SEQUENCE [LARGE SCALE GENOMIC DNA]</scope>
</reference>
<proteinExistence type="predicted"/>